<dbReference type="InterPro" id="IPR014710">
    <property type="entry name" value="RmlC-like_jellyroll"/>
</dbReference>
<organism evidence="2 3">
    <name type="scientific">Methylobacterium marchantiae</name>
    <dbReference type="NCBI Taxonomy" id="600331"/>
    <lineage>
        <taxon>Bacteria</taxon>
        <taxon>Pseudomonadati</taxon>
        <taxon>Pseudomonadota</taxon>
        <taxon>Alphaproteobacteria</taxon>
        <taxon>Hyphomicrobiales</taxon>
        <taxon>Methylobacteriaceae</taxon>
        <taxon>Methylobacterium</taxon>
    </lineage>
</organism>
<comment type="caution">
    <text evidence="2">The sequence shown here is derived from an EMBL/GenBank/DDBJ whole genome shotgun (WGS) entry which is preliminary data.</text>
</comment>
<dbReference type="Proteomes" id="UP001597176">
    <property type="component" value="Unassembled WGS sequence"/>
</dbReference>
<feature type="domain" description="Cupin type-2" evidence="1">
    <location>
        <begin position="50"/>
        <end position="109"/>
    </location>
</feature>
<name>A0ABW3WW51_9HYPH</name>
<protein>
    <submittedName>
        <fullName evidence="2">Cupin domain-containing protein</fullName>
    </submittedName>
</protein>
<evidence type="ECO:0000313" key="3">
    <source>
        <dbReference type="Proteomes" id="UP001597176"/>
    </source>
</evidence>
<reference evidence="3" key="1">
    <citation type="journal article" date="2019" name="Int. J. Syst. Evol. Microbiol.">
        <title>The Global Catalogue of Microorganisms (GCM) 10K type strain sequencing project: providing services to taxonomists for standard genome sequencing and annotation.</title>
        <authorList>
            <consortium name="The Broad Institute Genomics Platform"/>
            <consortium name="The Broad Institute Genome Sequencing Center for Infectious Disease"/>
            <person name="Wu L."/>
            <person name="Ma J."/>
        </authorList>
    </citation>
    <scope>NUCLEOTIDE SEQUENCE [LARGE SCALE GENOMIC DNA]</scope>
    <source>
        <strain evidence="3">CCUG 56108</strain>
    </source>
</reference>
<sequence length="161" mass="17598">MSTKLRTLRAMLRLADPLWFTNARLTIHFSGKDNSGGITLIEHHMAADFAVPLHVHRDEDESFYVLDGHVRMQIGEEVCLLETGQALTIAAGTPHSFRIVSREARFLTITTGPFEDMVRSLSRPAERDGLPPQEAPTEAEIAALVAACAAHGIAFQGPPVT</sequence>
<dbReference type="Pfam" id="PF07883">
    <property type="entry name" value="Cupin_2"/>
    <property type="match status" value="1"/>
</dbReference>
<dbReference type="InterPro" id="IPR011051">
    <property type="entry name" value="RmlC_Cupin_sf"/>
</dbReference>
<evidence type="ECO:0000259" key="1">
    <source>
        <dbReference type="Pfam" id="PF07883"/>
    </source>
</evidence>
<dbReference type="SUPFAM" id="SSF51182">
    <property type="entry name" value="RmlC-like cupins"/>
    <property type="match status" value="1"/>
</dbReference>
<gene>
    <name evidence="2" type="ORF">ACFQ4G_06095</name>
</gene>
<dbReference type="RefSeq" id="WP_238208494.1">
    <property type="nucleotide sequence ID" value="NZ_JBHTND010000006.1"/>
</dbReference>
<dbReference type="InterPro" id="IPR013096">
    <property type="entry name" value="Cupin_2"/>
</dbReference>
<dbReference type="PANTHER" id="PTHR36440:SF1">
    <property type="entry name" value="PUTATIVE (AFU_ORTHOLOGUE AFUA_8G07350)-RELATED"/>
    <property type="match status" value="1"/>
</dbReference>
<keyword evidence="3" id="KW-1185">Reference proteome</keyword>
<evidence type="ECO:0000313" key="2">
    <source>
        <dbReference type="EMBL" id="MFD1301155.1"/>
    </source>
</evidence>
<dbReference type="EMBL" id="JBHTND010000006">
    <property type="protein sequence ID" value="MFD1301155.1"/>
    <property type="molecule type" value="Genomic_DNA"/>
</dbReference>
<dbReference type="PANTHER" id="PTHR36440">
    <property type="entry name" value="PUTATIVE (AFU_ORTHOLOGUE AFUA_8G07350)-RELATED"/>
    <property type="match status" value="1"/>
</dbReference>
<proteinExistence type="predicted"/>
<dbReference type="Gene3D" id="2.60.120.10">
    <property type="entry name" value="Jelly Rolls"/>
    <property type="match status" value="1"/>
</dbReference>
<accession>A0ABW3WW51</accession>
<dbReference type="InterPro" id="IPR053146">
    <property type="entry name" value="QDO-like"/>
</dbReference>